<accession>A0ABY3APP5</accession>
<dbReference type="Pfam" id="PF15585">
    <property type="entry name" value="Imm7"/>
    <property type="match status" value="1"/>
</dbReference>
<sequence length="134" mass="15651">MYEYHGWATIRESSSFEDDDEKYLLIIQEIQKYFDELEWPSGVLDIRGVNGDFQVWIAGLNNHKPVIKHSPIDVLRKLGVLAPGSYGVLYIRDSDDAEFFNEFKVYTLIRGDVMEHSDPFLSPFIPRIEDDYED</sequence>
<dbReference type="InterPro" id="IPR028965">
    <property type="entry name" value="Imm7"/>
</dbReference>
<name>A0ABY3APP5_PAEPP</name>
<dbReference type="RefSeq" id="WP_142545685.1">
    <property type="nucleotide sequence ID" value="NZ_SADY01000007.1"/>
</dbReference>
<dbReference type="Proteomes" id="UP000316208">
    <property type="component" value="Unassembled WGS sequence"/>
</dbReference>
<gene>
    <name evidence="1" type="ORF">C7Y44_22445</name>
</gene>
<evidence type="ECO:0008006" key="3">
    <source>
        <dbReference type="Google" id="ProtNLM"/>
    </source>
</evidence>
<keyword evidence="2" id="KW-1185">Reference proteome</keyword>
<protein>
    <recommendedName>
        <fullName evidence="3">Immunity protein 7 of polymorphic toxin system</fullName>
    </recommendedName>
</protein>
<proteinExistence type="predicted"/>
<comment type="caution">
    <text evidence="1">The sequence shown here is derived from an EMBL/GenBank/DDBJ whole genome shotgun (WGS) entry which is preliminary data.</text>
</comment>
<reference evidence="1 2" key="1">
    <citation type="submission" date="2018-03" db="EMBL/GenBank/DDBJ databases">
        <title>Aerobic endospore-forming bacteria genome sequencing and assembly.</title>
        <authorList>
            <person name="Cavalcante D.A."/>
            <person name="Driks A."/>
            <person name="Putonti C."/>
            <person name="De-Souza M.T."/>
        </authorList>
    </citation>
    <scope>NUCLEOTIDE SEQUENCE [LARGE SCALE GENOMIC DNA]</scope>
    <source>
        <strain evidence="1 2">SDF0028</strain>
    </source>
</reference>
<evidence type="ECO:0000313" key="2">
    <source>
        <dbReference type="Proteomes" id="UP000316208"/>
    </source>
</evidence>
<organism evidence="1 2">
    <name type="scientific">Paenibacillus popilliae</name>
    <name type="common">Bacillus popilliae</name>
    <dbReference type="NCBI Taxonomy" id="78057"/>
    <lineage>
        <taxon>Bacteria</taxon>
        <taxon>Bacillati</taxon>
        <taxon>Bacillota</taxon>
        <taxon>Bacilli</taxon>
        <taxon>Bacillales</taxon>
        <taxon>Paenibacillaceae</taxon>
        <taxon>Paenibacillus</taxon>
    </lineage>
</organism>
<dbReference type="EMBL" id="SADY01000007">
    <property type="protein sequence ID" value="TQR42780.1"/>
    <property type="molecule type" value="Genomic_DNA"/>
</dbReference>
<evidence type="ECO:0000313" key="1">
    <source>
        <dbReference type="EMBL" id="TQR42780.1"/>
    </source>
</evidence>